<evidence type="ECO:0008006" key="4">
    <source>
        <dbReference type="Google" id="ProtNLM"/>
    </source>
</evidence>
<proteinExistence type="predicted"/>
<gene>
    <name evidence="2" type="ORF">KGF57_003854</name>
</gene>
<feature type="region of interest" description="Disordered" evidence="1">
    <location>
        <begin position="27"/>
        <end position="47"/>
    </location>
</feature>
<keyword evidence="3" id="KW-1185">Reference proteome</keyword>
<accession>A0AAD5BCV2</accession>
<dbReference type="Pfam" id="PF11312">
    <property type="entry name" value="Methyltransf_34"/>
    <property type="match status" value="1"/>
</dbReference>
<name>A0AAD5BCV2_9ASCO</name>
<organism evidence="2 3">
    <name type="scientific">Candida theae</name>
    <dbReference type="NCBI Taxonomy" id="1198502"/>
    <lineage>
        <taxon>Eukaryota</taxon>
        <taxon>Fungi</taxon>
        <taxon>Dikarya</taxon>
        <taxon>Ascomycota</taxon>
        <taxon>Saccharomycotina</taxon>
        <taxon>Pichiomycetes</taxon>
        <taxon>Debaryomycetaceae</taxon>
        <taxon>Candida/Lodderomyces clade</taxon>
        <taxon>Candida</taxon>
    </lineage>
</organism>
<evidence type="ECO:0000256" key="1">
    <source>
        <dbReference type="SAM" id="MobiDB-lite"/>
    </source>
</evidence>
<dbReference type="EMBL" id="JAIHNG010000133">
    <property type="protein sequence ID" value="KAI5954830.1"/>
    <property type="molecule type" value="Genomic_DNA"/>
</dbReference>
<dbReference type="RefSeq" id="XP_051607717.1">
    <property type="nucleotide sequence ID" value="XM_051753316.1"/>
</dbReference>
<dbReference type="AlphaFoldDB" id="A0AAD5BCV2"/>
<comment type="caution">
    <text evidence="2">The sequence shown here is derived from an EMBL/GenBank/DDBJ whole genome shotgun (WGS) entry which is preliminary data.</text>
</comment>
<dbReference type="GeneID" id="76151912"/>
<evidence type="ECO:0000313" key="2">
    <source>
        <dbReference type="EMBL" id="KAI5954830.1"/>
    </source>
</evidence>
<dbReference type="InterPro" id="IPR021463">
    <property type="entry name" value="Methyltransf_34"/>
</dbReference>
<sequence>MMSQSQHKIEIFNIPTSQSEYATTTMAGGRSKAHEVDQESSSNLPFKNDNTLEPYQILDAFTVCFKHILDSPELDSFIQKVKSDLYNRDYIAAFNDDNKRFGYASRWSPSRALAYASLFSNLQPITDMLQEPELVKRVLCVGGGAGSEIVGLGAVFCRLKEYNPNSSSQLDITVVDIADWSMVVSHLSNYMQQNWVHRESSLNTSFIHEDILSAKIEDLASLDLITLLFTTNELFAEKRKETIKFLHTLSNGCKSGTLLLIAESAGSFSHITIGNKQFPVQFLIDTILVGKQGELNGPWEIVSESESIWYRVNEREVSYPLKLENMRFFYRLYRKK</sequence>
<evidence type="ECO:0000313" key="3">
    <source>
        <dbReference type="Proteomes" id="UP001204833"/>
    </source>
</evidence>
<protein>
    <recommendedName>
        <fullName evidence="4">25S rRNA (Uridine(2843)-N(3))-methyltransferase</fullName>
    </recommendedName>
</protein>
<reference evidence="2 3" key="1">
    <citation type="journal article" date="2022" name="DNA Res.">
        <title>Genome analysis of five recently described species of the CUG-Ser clade uncovers Candida theae as a new hybrid lineage with pathogenic potential in the Candida parapsilosis species complex.</title>
        <authorList>
            <person name="Mixao V."/>
            <person name="Del Olmo V."/>
            <person name="Hegedusova E."/>
            <person name="Saus E."/>
            <person name="Pryszcz L."/>
            <person name="Cillingova A."/>
            <person name="Nosek J."/>
            <person name="Gabaldon T."/>
        </authorList>
    </citation>
    <scope>NUCLEOTIDE SEQUENCE [LARGE SCALE GENOMIC DNA]</scope>
    <source>
        <strain evidence="2 3">CBS 12239</strain>
    </source>
</reference>
<dbReference type="Proteomes" id="UP001204833">
    <property type="component" value="Unassembled WGS sequence"/>
</dbReference>